<evidence type="ECO:0008006" key="4">
    <source>
        <dbReference type="Google" id="ProtNLM"/>
    </source>
</evidence>
<evidence type="ECO:0000256" key="1">
    <source>
        <dbReference type="SAM" id="Phobius"/>
    </source>
</evidence>
<dbReference type="RefSeq" id="WP_131758474.1">
    <property type="nucleotide sequence ID" value="NZ_CAACUY010000052.1"/>
</dbReference>
<dbReference type="Proteomes" id="UP001597063">
    <property type="component" value="Unassembled WGS sequence"/>
</dbReference>
<dbReference type="EMBL" id="JBHTGP010000035">
    <property type="protein sequence ID" value="MFD0692038.1"/>
    <property type="molecule type" value="Genomic_DNA"/>
</dbReference>
<feature type="transmembrane region" description="Helical" evidence="1">
    <location>
        <begin position="46"/>
        <end position="64"/>
    </location>
</feature>
<keyword evidence="1" id="KW-1133">Transmembrane helix</keyword>
<keyword evidence="1" id="KW-0472">Membrane</keyword>
<comment type="caution">
    <text evidence="2">The sequence shown here is derived from an EMBL/GenBank/DDBJ whole genome shotgun (WGS) entry which is preliminary data.</text>
</comment>
<proteinExistence type="predicted"/>
<reference evidence="3" key="1">
    <citation type="journal article" date="2019" name="Int. J. Syst. Evol. Microbiol.">
        <title>The Global Catalogue of Microorganisms (GCM) 10K type strain sequencing project: providing services to taxonomists for standard genome sequencing and annotation.</title>
        <authorList>
            <consortium name="The Broad Institute Genomics Platform"/>
            <consortium name="The Broad Institute Genome Sequencing Center for Infectious Disease"/>
            <person name="Wu L."/>
            <person name="Ma J."/>
        </authorList>
    </citation>
    <scope>NUCLEOTIDE SEQUENCE [LARGE SCALE GENOMIC DNA]</scope>
    <source>
        <strain evidence="3">JCM 9371</strain>
    </source>
</reference>
<feature type="transmembrane region" description="Helical" evidence="1">
    <location>
        <begin position="164"/>
        <end position="185"/>
    </location>
</feature>
<keyword evidence="1" id="KW-0812">Transmembrane</keyword>
<evidence type="ECO:0000313" key="2">
    <source>
        <dbReference type="EMBL" id="MFD0692038.1"/>
    </source>
</evidence>
<gene>
    <name evidence="2" type="ORF">ACFQZM_46650</name>
</gene>
<evidence type="ECO:0000313" key="3">
    <source>
        <dbReference type="Proteomes" id="UP001597063"/>
    </source>
</evidence>
<accession>A0ABW2Y2R1</accession>
<keyword evidence="3" id="KW-1185">Reference proteome</keyword>
<sequence length="186" mass="20186">MPEPLRLAPSRRPFVQVVLLTAVGPVLGVAAEVLRVQTAGRNADAHAIGTILVFVGAVVTLVCVRSLAITVRGFTEVWPDGLYNRLVGRVARVTWEQAERFEVVPTPFGRFVQVVIDDGARISLAAPRAGLLIRSDEFDRRLSDLCSRPGGGRAPVAVRHRSRYLLIAQVFLLAIFAAALVSLALR</sequence>
<protein>
    <recommendedName>
        <fullName evidence="4">PH domain-containing protein</fullName>
    </recommendedName>
</protein>
<name>A0ABW2Y2R1_9ACTN</name>
<organism evidence="2 3">
    <name type="scientific">Actinomadura fibrosa</name>
    <dbReference type="NCBI Taxonomy" id="111802"/>
    <lineage>
        <taxon>Bacteria</taxon>
        <taxon>Bacillati</taxon>
        <taxon>Actinomycetota</taxon>
        <taxon>Actinomycetes</taxon>
        <taxon>Streptosporangiales</taxon>
        <taxon>Thermomonosporaceae</taxon>
        <taxon>Actinomadura</taxon>
    </lineage>
</organism>